<keyword evidence="1" id="KW-0812">Transmembrane</keyword>
<feature type="transmembrane region" description="Helical" evidence="1">
    <location>
        <begin position="63"/>
        <end position="81"/>
    </location>
</feature>
<keyword evidence="1" id="KW-0472">Membrane</keyword>
<accession>A0ABV1DY84</accession>
<organism evidence="2 3">
    <name type="scientific">Solibaculum intestinale</name>
    <dbReference type="NCBI Taxonomy" id="3133165"/>
    <lineage>
        <taxon>Bacteria</taxon>
        <taxon>Bacillati</taxon>
        <taxon>Bacillota</taxon>
        <taxon>Clostridia</taxon>
        <taxon>Eubacteriales</taxon>
        <taxon>Oscillospiraceae</taxon>
        <taxon>Solibaculum</taxon>
    </lineage>
</organism>
<feature type="transmembrane region" description="Helical" evidence="1">
    <location>
        <begin position="36"/>
        <end position="57"/>
    </location>
</feature>
<evidence type="ECO:0008006" key="4">
    <source>
        <dbReference type="Google" id="ProtNLM"/>
    </source>
</evidence>
<evidence type="ECO:0000256" key="1">
    <source>
        <dbReference type="SAM" id="Phobius"/>
    </source>
</evidence>
<keyword evidence="1" id="KW-1133">Transmembrane helix</keyword>
<reference evidence="2 3" key="1">
    <citation type="submission" date="2024-03" db="EMBL/GenBank/DDBJ databases">
        <title>Human intestinal bacterial collection.</title>
        <authorList>
            <person name="Pauvert C."/>
            <person name="Hitch T.C.A."/>
            <person name="Clavel T."/>
        </authorList>
    </citation>
    <scope>NUCLEOTIDE SEQUENCE [LARGE SCALE GENOMIC DNA]</scope>
    <source>
        <strain evidence="2 3">CLA-JM-H44</strain>
    </source>
</reference>
<proteinExistence type="predicted"/>
<protein>
    <recommendedName>
        <fullName evidence="4">DUF304 domain-containing protein</fullName>
    </recommendedName>
</protein>
<dbReference type="RefSeq" id="WP_349218303.1">
    <property type="nucleotide sequence ID" value="NZ_JBBMFD010000004.1"/>
</dbReference>
<sequence length="189" mass="21896">MEDSYNQAVRNALQPGEYVLWEGSPRKGIRLQKSDAVLIPFSLFWCGFAGFWEYTVIAGGGPLIMALFGIPFILVGLYLLFGRFVSRARSLSSTHYVVTDQRLLFLYRKNTQFLLYQNIETLEKEQTKDDRGTIYFSPRNFYYDRTASYRGSTNLLQGRAFEDIEDVERVYRLIEGKVLEASRIEPADR</sequence>
<evidence type="ECO:0000313" key="3">
    <source>
        <dbReference type="Proteomes" id="UP001489509"/>
    </source>
</evidence>
<gene>
    <name evidence="2" type="ORF">WMO26_04000</name>
</gene>
<name>A0ABV1DY84_9FIRM</name>
<dbReference type="EMBL" id="JBBMFD010000004">
    <property type="protein sequence ID" value="MEQ2439984.1"/>
    <property type="molecule type" value="Genomic_DNA"/>
</dbReference>
<dbReference type="Proteomes" id="UP001489509">
    <property type="component" value="Unassembled WGS sequence"/>
</dbReference>
<comment type="caution">
    <text evidence="2">The sequence shown here is derived from an EMBL/GenBank/DDBJ whole genome shotgun (WGS) entry which is preliminary data.</text>
</comment>
<evidence type="ECO:0000313" key="2">
    <source>
        <dbReference type="EMBL" id="MEQ2439984.1"/>
    </source>
</evidence>
<keyword evidence="3" id="KW-1185">Reference proteome</keyword>